<evidence type="ECO:0000256" key="9">
    <source>
        <dbReference type="RuleBase" id="RU363100"/>
    </source>
</evidence>
<reference evidence="10" key="1">
    <citation type="submission" date="2022-01" db="EMBL/GenBank/DDBJ databases">
        <authorList>
            <person name="King R."/>
        </authorList>
    </citation>
    <scope>NUCLEOTIDE SEQUENCE</scope>
</reference>
<evidence type="ECO:0000313" key="11">
    <source>
        <dbReference type="Proteomes" id="UP001153737"/>
    </source>
</evidence>
<evidence type="ECO:0000256" key="7">
    <source>
        <dbReference type="ARBA" id="ARBA00023128"/>
    </source>
</evidence>
<dbReference type="GO" id="GO:0006850">
    <property type="term" value="P:pyruvate import into mitochondria"/>
    <property type="evidence" value="ECO:0007669"/>
    <property type="project" value="InterPro"/>
</dbReference>
<comment type="function">
    <text evidence="9">Mediates the uptake of pyruvate into mitochondria.</text>
</comment>
<dbReference type="AlphaFoldDB" id="A0A9P0DGM4"/>
<keyword evidence="6" id="KW-1133">Transmembrane helix</keyword>
<dbReference type="InterPro" id="IPR005336">
    <property type="entry name" value="MPC"/>
</dbReference>
<proteinExistence type="inferred from homology"/>
<keyword evidence="8" id="KW-0472">Membrane</keyword>
<dbReference type="Proteomes" id="UP001153737">
    <property type="component" value="Chromosome 1"/>
</dbReference>
<organism evidence="10 11">
    <name type="scientific">Phaedon cochleariae</name>
    <name type="common">Mustard beetle</name>
    <dbReference type="NCBI Taxonomy" id="80249"/>
    <lineage>
        <taxon>Eukaryota</taxon>
        <taxon>Metazoa</taxon>
        <taxon>Ecdysozoa</taxon>
        <taxon>Arthropoda</taxon>
        <taxon>Hexapoda</taxon>
        <taxon>Insecta</taxon>
        <taxon>Pterygota</taxon>
        <taxon>Neoptera</taxon>
        <taxon>Endopterygota</taxon>
        <taxon>Coleoptera</taxon>
        <taxon>Polyphaga</taxon>
        <taxon>Cucujiformia</taxon>
        <taxon>Chrysomeloidea</taxon>
        <taxon>Chrysomelidae</taxon>
        <taxon>Chrysomelinae</taxon>
        <taxon>Chrysomelini</taxon>
        <taxon>Phaedon</taxon>
    </lineage>
</organism>
<evidence type="ECO:0000256" key="2">
    <source>
        <dbReference type="ARBA" id="ARBA00006416"/>
    </source>
</evidence>
<evidence type="ECO:0000256" key="4">
    <source>
        <dbReference type="ARBA" id="ARBA00022692"/>
    </source>
</evidence>
<accession>A0A9P0DGM4</accession>
<evidence type="ECO:0000256" key="1">
    <source>
        <dbReference type="ARBA" id="ARBA00004448"/>
    </source>
</evidence>
<sequence length="141" mass="15928">MINRVVGMYRLLRYPGCDIIVETQKKYITDRYDHLVPKKLIPLWHHPAGPQTIFFWAPAFKWGLVVASISDLGRHPSLISAQQCASLAIAGLIWSRYSLVITPRSWFLFSVNFFVGFTQSIQLIRVLMYQASVAGTGGDGK</sequence>
<evidence type="ECO:0000256" key="6">
    <source>
        <dbReference type="ARBA" id="ARBA00022989"/>
    </source>
</evidence>
<evidence type="ECO:0000313" key="10">
    <source>
        <dbReference type="EMBL" id="CAH1116117.1"/>
    </source>
</evidence>
<dbReference type="GO" id="GO:0005743">
    <property type="term" value="C:mitochondrial inner membrane"/>
    <property type="evidence" value="ECO:0007669"/>
    <property type="project" value="UniProtKB-SubCell"/>
</dbReference>
<dbReference type="PANTHER" id="PTHR14154">
    <property type="entry name" value="UPF0041 BRAIN PROTEIN 44-RELATED"/>
    <property type="match status" value="1"/>
</dbReference>
<keyword evidence="5 9" id="KW-0999">Mitochondrion inner membrane</keyword>
<name>A0A9P0DGM4_PHACE</name>
<comment type="subcellular location">
    <subcellularLocation>
        <location evidence="1 9">Mitochondrion inner membrane</location>
        <topology evidence="1 9">Multi-pass membrane protein</topology>
    </subcellularLocation>
</comment>
<keyword evidence="4" id="KW-0812">Transmembrane</keyword>
<reference evidence="10" key="2">
    <citation type="submission" date="2022-10" db="EMBL/GenBank/DDBJ databases">
        <authorList>
            <consortium name="ENA_rothamsted_submissions"/>
            <consortium name="culmorum"/>
            <person name="King R."/>
        </authorList>
    </citation>
    <scope>NUCLEOTIDE SEQUENCE</scope>
</reference>
<gene>
    <name evidence="10" type="ORF">PHAECO_LOCUS895</name>
</gene>
<keyword evidence="7 9" id="KW-0496">Mitochondrion</keyword>
<dbReference type="OrthoDB" id="869189at2759"/>
<evidence type="ECO:0000256" key="8">
    <source>
        <dbReference type="ARBA" id="ARBA00023136"/>
    </source>
</evidence>
<comment type="similarity">
    <text evidence="2 9">Belongs to the mitochondrial pyruvate carrier (MPC) (TC 2.A.105) family.</text>
</comment>
<protein>
    <recommendedName>
        <fullName evidence="9">Mitochondrial pyruvate carrier</fullName>
    </recommendedName>
</protein>
<evidence type="ECO:0000256" key="5">
    <source>
        <dbReference type="ARBA" id="ARBA00022792"/>
    </source>
</evidence>
<keyword evidence="3 9" id="KW-0813">Transport</keyword>
<evidence type="ECO:0000256" key="3">
    <source>
        <dbReference type="ARBA" id="ARBA00022448"/>
    </source>
</evidence>
<keyword evidence="11" id="KW-1185">Reference proteome</keyword>
<dbReference type="EMBL" id="OU896707">
    <property type="protein sequence ID" value="CAH1116117.1"/>
    <property type="molecule type" value="Genomic_DNA"/>
</dbReference>
<dbReference type="Pfam" id="PF03650">
    <property type="entry name" value="MPC"/>
    <property type="match status" value="1"/>
</dbReference>